<proteinExistence type="inferred from homology"/>
<evidence type="ECO:0000256" key="3">
    <source>
        <dbReference type="ARBA" id="ARBA00023110"/>
    </source>
</evidence>
<dbReference type="Proteomes" id="UP000269945">
    <property type="component" value="Unassembled WGS sequence"/>
</dbReference>
<dbReference type="PROSITE" id="PS50198">
    <property type="entry name" value="PPIC_PPIASE_2"/>
    <property type="match status" value="1"/>
</dbReference>
<dbReference type="GO" id="GO:0006364">
    <property type="term" value="P:rRNA processing"/>
    <property type="evidence" value="ECO:0007669"/>
    <property type="project" value="InterPro"/>
</dbReference>
<evidence type="ECO:0000313" key="9">
    <source>
        <dbReference type="EMBL" id="VCW84341.1"/>
    </source>
</evidence>
<dbReference type="AlphaFoldDB" id="A0A9X9Q0B7"/>
<gene>
    <name evidence="9" type="ORF">BN2614_LOCUS1</name>
</gene>
<evidence type="ECO:0000256" key="7">
    <source>
        <dbReference type="SAM" id="MobiDB-lite"/>
    </source>
</evidence>
<dbReference type="GO" id="GO:0003755">
    <property type="term" value="F:peptidyl-prolyl cis-trans isomerase activity"/>
    <property type="evidence" value="ECO:0007669"/>
    <property type="project" value="UniProtKB-UniRule"/>
</dbReference>
<comment type="similarity">
    <text evidence="2">Belongs to the PpiC/parvulin rotamase family. PIN4 subfamily.</text>
</comment>
<dbReference type="InterPro" id="IPR043323">
    <property type="entry name" value="PIN4"/>
</dbReference>
<name>A0A9X9Q0B7_GULGU</name>
<dbReference type="SUPFAM" id="SSF54534">
    <property type="entry name" value="FKBP-like"/>
    <property type="match status" value="1"/>
</dbReference>
<evidence type="ECO:0000256" key="6">
    <source>
        <dbReference type="RuleBase" id="RU363014"/>
    </source>
</evidence>
<feature type="domain" description="PpiC" evidence="8">
    <location>
        <begin position="33"/>
        <end position="127"/>
    </location>
</feature>
<reference evidence="9 10" key="1">
    <citation type="submission" date="2018-10" db="EMBL/GenBank/DDBJ databases">
        <authorList>
            <person name="Ekblom R."/>
            <person name="Jareborg N."/>
        </authorList>
    </citation>
    <scope>NUCLEOTIDE SEQUENCE [LARGE SCALE GENOMIC DNA]</scope>
    <source>
        <tissue evidence="9">Muscle</tissue>
    </source>
</reference>
<dbReference type="EC" id="5.2.1.8" evidence="6"/>
<evidence type="ECO:0000256" key="2">
    <source>
        <dbReference type="ARBA" id="ARBA00010242"/>
    </source>
</evidence>
<accession>A0A9X9Q0B7</accession>
<dbReference type="EMBL" id="CYRY02013978">
    <property type="protein sequence ID" value="VCW84341.1"/>
    <property type="molecule type" value="Genomic_DNA"/>
</dbReference>
<evidence type="ECO:0000256" key="5">
    <source>
        <dbReference type="PROSITE-ProRule" id="PRU00278"/>
    </source>
</evidence>
<organism evidence="9 10">
    <name type="scientific">Gulo gulo</name>
    <name type="common">Wolverine</name>
    <name type="synonym">Gluton</name>
    <dbReference type="NCBI Taxonomy" id="48420"/>
    <lineage>
        <taxon>Eukaryota</taxon>
        <taxon>Metazoa</taxon>
        <taxon>Chordata</taxon>
        <taxon>Craniata</taxon>
        <taxon>Vertebrata</taxon>
        <taxon>Euteleostomi</taxon>
        <taxon>Mammalia</taxon>
        <taxon>Eutheria</taxon>
        <taxon>Laurasiatheria</taxon>
        <taxon>Carnivora</taxon>
        <taxon>Caniformia</taxon>
        <taxon>Musteloidea</taxon>
        <taxon>Mustelidae</taxon>
        <taxon>Guloninae</taxon>
        <taxon>Gulo</taxon>
    </lineage>
</organism>
<dbReference type="GO" id="GO:0003677">
    <property type="term" value="F:DNA binding"/>
    <property type="evidence" value="ECO:0007669"/>
    <property type="project" value="InterPro"/>
</dbReference>
<dbReference type="PANTHER" id="PTHR45995">
    <property type="match status" value="1"/>
</dbReference>
<evidence type="ECO:0000259" key="8">
    <source>
        <dbReference type="PROSITE" id="PS50198"/>
    </source>
</evidence>
<keyword evidence="3 5" id="KW-0697">Rotamase</keyword>
<dbReference type="Pfam" id="PF00639">
    <property type="entry name" value="Rotamase"/>
    <property type="match status" value="1"/>
</dbReference>
<dbReference type="Gene3D" id="3.10.50.40">
    <property type="match status" value="1"/>
</dbReference>
<sequence>MPPKGKSGLGKGGATSRSGRSSDKKVQGPECGGNAVKVRHFLGEKQGKTMGATEKLKPGKTSNEVAVRYHEDRAGRRGDLGWVIRGTMVEPFPEAAFALPMSGLDKSVFIDPPIKTKFGYHLMMIERRK</sequence>
<dbReference type="InterPro" id="IPR000297">
    <property type="entry name" value="PPIase_PpiC"/>
</dbReference>
<evidence type="ECO:0000256" key="1">
    <source>
        <dbReference type="ARBA" id="ARBA00000971"/>
    </source>
</evidence>
<keyword evidence="4 5" id="KW-0413">Isomerase</keyword>
<protein>
    <recommendedName>
        <fullName evidence="6">Peptidyl-prolyl cis-trans isomerase</fullName>
        <ecNumber evidence="6">5.2.1.8</ecNumber>
    </recommendedName>
</protein>
<dbReference type="InterPro" id="IPR046357">
    <property type="entry name" value="PPIase_dom_sf"/>
</dbReference>
<keyword evidence="10" id="KW-1185">Reference proteome</keyword>
<evidence type="ECO:0000256" key="4">
    <source>
        <dbReference type="ARBA" id="ARBA00023235"/>
    </source>
</evidence>
<comment type="caution">
    <text evidence="9">The sequence shown here is derived from an EMBL/GenBank/DDBJ whole genome shotgun (WGS) entry which is preliminary data.</text>
</comment>
<feature type="region of interest" description="Disordered" evidence="7">
    <location>
        <begin position="1"/>
        <end position="36"/>
    </location>
</feature>
<evidence type="ECO:0000313" key="10">
    <source>
        <dbReference type="Proteomes" id="UP000269945"/>
    </source>
</evidence>
<comment type="catalytic activity">
    <reaction evidence="1 6">
        <text>[protein]-peptidylproline (omega=180) = [protein]-peptidylproline (omega=0)</text>
        <dbReference type="Rhea" id="RHEA:16237"/>
        <dbReference type="Rhea" id="RHEA-COMP:10747"/>
        <dbReference type="Rhea" id="RHEA-COMP:10748"/>
        <dbReference type="ChEBI" id="CHEBI:83833"/>
        <dbReference type="ChEBI" id="CHEBI:83834"/>
        <dbReference type="EC" id="5.2.1.8"/>
    </reaction>
</comment>